<evidence type="ECO:0000256" key="4">
    <source>
        <dbReference type="ARBA" id="ARBA00022630"/>
    </source>
</evidence>
<dbReference type="GO" id="GO:0050660">
    <property type="term" value="F:flavin adenine dinucleotide binding"/>
    <property type="evidence" value="ECO:0007669"/>
    <property type="project" value="InterPro"/>
</dbReference>
<evidence type="ECO:0000256" key="5">
    <source>
        <dbReference type="ARBA" id="ARBA00022827"/>
    </source>
</evidence>
<comment type="similarity">
    <text evidence="2 9">Belongs to the acyl-CoA dehydrogenase family.</text>
</comment>
<feature type="domain" description="Acyl-CoA dehydrogenase/oxidase N-terminal" evidence="12">
    <location>
        <begin position="5"/>
        <end position="115"/>
    </location>
</feature>
<dbReference type="InterPro" id="IPR046373">
    <property type="entry name" value="Acyl-CoA_Oxase/DH_mid-dom_sf"/>
</dbReference>
<dbReference type="FunFam" id="2.40.110.10:FF:000009">
    <property type="entry name" value="Acyl-CoA dehydrogenase"/>
    <property type="match status" value="1"/>
</dbReference>
<keyword evidence="5 9" id="KW-0274">FAD</keyword>
<dbReference type="InterPro" id="IPR009100">
    <property type="entry name" value="AcylCoA_DH/oxidase_NM_dom_sf"/>
</dbReference>
<dbReference type="GO" id="GO:0003995">
    <property type="term" value="F:acyl-CoA dehydrogenase activity"/>
    <property type="evidence" value="ECO:0007669"/>
    <property type="project" value="InterPro"/>
</dbReference>
<dbReference type="Gene3D" id="1.20.140.10">
    <property type="entry name" value="Butyryl-CoA Dehydrogenase, subunit A, domain 3"/>
    <property type="match status" value="1"/>
</dbReference>
<keyword evidence="4 9" id="KW-0285">Flavoprotein</keyword>
<reference evidence="13" key="1">
    <citation type="submission" date="2022-12" db="EMBL/GenBank/DDBJ databases">
        <title>Reference genome sequencing for broad-spectrum identification of bacterial and archaeal isolates by mass spectrometry.</title>
        <authorList>
            <person name="Sekiguchi Y."/>
            <person name="Tourlousse D.M."/>
        </authorList>
    </citation>
    <scope>NUCLEOTIDE SEQUENCE</scope>
    <source>
        <strain evidence="13">H2</strain>
    </source>
</reference>
<dbReference type="EMBL" id="BSDS01000001">
    <property type="protein sequence ID" value="GLI37800.1"/>
    <property type="molecule type" value="Genomic_DNA"/>
</dbReference>
<proteinExistence type="inferred from homology"/>
<dbReference type="PANTHER" id="PTHR43884">
    <property type="entry name" value="ACYL-COA DEHYDROGENASE"/>
    <property type="match status" value="1"/>
</dbReference>
<comment type="caution">
    <text evidence="13">The sequence shown here is derived from an EMBL/GenBank/DDBJ whole genome shotgun (WGS) entry which is preliminary data.</text>
</comment>
<dbReference type="Gene3D" id="1.10.540.10">
    <property type="entry name" value="Acyl-CoA dehydrogenase/oxidase, N-terminal domain"/>
    <property type="match status" value="1"/>
</dbReference>
<evidence type="ECO:0000256" key="1">
    <source>
        <dbReference type="ARBA" id="ARBA00001974"/>
    </source>
</evidence>
<dbReference type="InterPro" id="IPR054991">
    <property type="entry name" value="CyhCrbnylCoADH"/>
</dbReference>
<accession>A0A9W6LCD6</accession>
<evidence type="ECO:0000256" key="8">
    <source>
        <dbReference type="ARBA" id="ARBA00067292"/>
    </source>
</evidence>
<dbReference type="PROSITE" id="PS00073">
    <property type="entry name" value="ACYL_COA_DH_2"/>
    <property type="match status" value="1"/>
</dbReference>
<evidence type="ECO:0000259" key="12">
    <source>
        <dbReference type="Pfam" id="PF02771"/>
    </source>
</evidence>
<gene>
    <name evidence="13" type="ORF">GHYDROH2_13010</name>
</gene>
<dbReference type="SUPFAM" id="SSF47203">
    <property type="entry name" value="Acyl-CoA dehydrogenase C-terminal domain-like"/>
    <property type="match status" value="1"/>
</dbReference>
<dbReference type="FunFam" id="1.20.140.10:FF:000004">
    <property type="entry name" value="Acyl-CoA dehydrogenase FadE25"/>
    <property type="match status" value="1"/>
</dbReference>
<evidence type="ECO:0000313" key="14">
    <source>
        <dbReference type="Proteomes" id="UP001144352"/>
    </source>
</evidence>
<dbReference type="Proteomes" id="UP001144352">
    <property type="component" value="Unassembled WGS sequence"/>
</dbReference>
<name>A0A9W6LCD6_9BACT</name>
<dbReference type="InterPro" id="IPR013786">
    <property type="entry name" value="AcylCoA_DH/ox_N"/>
</dbReference>
<dbReference type="InterPro" id="IPR036250">
    <property type="entry name" value="AcylCo_DH-like_C"/>
</dbReference>
<dbReference type="RefSeq" id="WP_214185704.1">
    <property type="nucleotide sequence ID" value="NZ_BSDS01000001.1"/>
</dbReference>
<evidence type="ECO:0000256" key="6">
    <source>
        <dbReference type="ARBA" id="ARBA00023002"/>
    </source>
</evidence>
<comment type="cofactor">
    <cofactor evidence="1 9">
        <name>FAD</name>
        <dbReference type="ChEBI" id="CHEBI:57692"/>
    </cofactor>
</comment>
<organism evidence="13 14">
    <name type="scientific">Geobacter hydrogenophilus</name>
    <dbReference type="NCBI Taxonomy" id="40983"/>
    <lineage>
        <taxon>Bacteria</taxon>
        <taxon>Pseudomonadati</taxon>
        <taxon>Thermodesulfobacteriota</taxon>
        <taxon>Desulfuromonadia</taxon>
        <taxon>Geobacterales</taxon>
        <taxon>Geobacteraceae</taxon>
        <taxon>Geobacter</taxon>
    </lineage>
</organism>
<sequence length="380" mass="41340">MFNTSEEIRIVTETIRQAAREQIAPVAASIDATGEVNGEVVSLLWDLGLMTLVFPPEYGGAEQSQGTLLCTAVEEIARHCASSSLMLIIQAVGSFPLLHGGSRELLERVLPRIVERRELAAYLVSEPGAGSDVGSIRTTAVRDGNEYVISGTKCFSTNGPVASYYTVLARTSENGRNGLSFFLVDAGTPGLKVGKIEKKLGQRGSKTSEMYLDEVRVPAGNLLGEENKGFLLAMKDFDMSRPAIGAQALGIAEGAFDQMVKHSRERKTFGQPLCEHQMIQQIIADSATKIEAARGLIYRAAALYDQGRRNTKLASMGKLFASDAAMQITTDAIQVFGGYGYMQDYPVERMFRDAKLTQIFEGANQIQRLVIAREILKEAA</sequence>
<dbReference type="InterPro" id="IPR006089">
    <property type="entry name" value="Acyl-CoA_DH_CS"/>
</dbReference>
<dbReference type="SUPFAM" id="SSF56645">
    <property type="entry name" value="Acyl-CoA dehydrogenase NM domain-like"/>
    <property type="match status" value="1"/>
</dbReference>
<comment type="subunit">
    <text evidence="3">Homotetramer.</text>
</comment>
<dbReference type="InterPro" id="IPR009075">
    <property type="entry name" value="AcylCo_DH/oxidase_C"/>
</dbReference>
<protein>
    <recommendedName>
        <fullName evidence="8">Cyclohexane-1-carbonyl-CoA dehydrogenase</fullName>
        <ecNumber evidence="7">1.3.8.11</ecNumber>
    </recommendedName>
</protein>
<dbReference type="InterPro" id="IPR006091">
    <property type="entry name" value="Acyl-CoA_Oxase/DH_mid-dom"/>
</dbReference>
<evidence type="ECO:0000256" key="2">
    <source>
        <dbReference type="ARBA" id="ARBA00009347"/>
    </source>
</evidence>
<evidence type="ECO:0000256" key="7">
    <source>
        <dbReference type="ARBA" id="ARBA00066361"/>
    </source>
</evidence>
<dbReference type="Pfam" id="PF02770">
    <property type="entry name" value="Acyl-CoA_dh_M"/>
    <property type="match status" value="1"/>
</dbReference>
<evidence type="ECO:0000256" key="9">
    <source>
        <dbReference type="RuleBase" id="RU362125"/>
    </source>
</evidence>
<dbReference type="PIRSF" id="PIRSF016578">
    <property type="entry name" value="HsaA"/>
    <property type="match status" value="1"/>
</dbReference>
<evidence type="ECO:0000259" key="11">
    <source>
        <dbReference type="Pfam" id="PF02770"/>
    </source>
</evidence>
<feature type="domain" description="Acyl-CoA oxidase/dehydrogenase middle" evidence="11">
    <location>
        <begin position="121"/>
        <end position="215"/>
    </location>
</feature>
<dbReference type="NCBIfam" id="NF043006">
    <property type="entry name" value="CyhCrbnylCoADH"/>
    <property type="match status" value="1"/>
</dbReference>
<dbReference type="PANTHER" id="PTHR43884:SF12">
    <property type="entry name" value="ISOVALERYL-COA DEHYDROGENASE, MITOCHONDRIAL-RELATED"/>
    <property type="match status" value="1"/>
</dbReference>
<dbReference type="InterPro" id="IPR037069">
    <property type="entry name" value="AcylCoA_DH/ox_N_sf"/>
</dbReference>
<dbReference type="Pfam" id="PF02771">
    <property type="entry name" value="Acyl-CoA_dh_N"/>
    <property type="match status" value="1"/>
</dbReference>
<evidence type="ECO:0000256" key="3">
    <source>
        <dbReference type="ARBA" id="ARBA00011881"/>
    </source>
</evidence>
<feature type="domain" description="Acyl-CoA dehydrogenase/oxidase C-terminal" evidence="10">
    <location>
        <begin position="227"/>
        <end position="376"/>
    </location>
</feature>
<dbReference type="AlphaFoldDB" id="A0A9W6LCD6"/>
<evidence type="ECO:0000313" key="13">
    <source>
        <dbReference type="EMBL" id="GLI37800.1"/>
    </source>
</evidence>
<keyword evidence="14" id="KW-1185">Reference proteome</keyword>
<dbReference type="Pfam" id="PF00441">
    <property type="entry name" value="Acyl-CoA_dh_1"/>
    <property type="match status" value="1"/>
</dbReference>
<dbReference type="Gene3D" id="2.40.110.10">
    <property type="entry name" value="Butyryl-CoA Dehydrogenase, subunit A, domain 2"/>
    <property type="match status" value="1"/>
</dbReference>
<evidence type="ECO:0000259" key="10">
    <source>
        <dbReference type="Pfam" id="PF00441"/>
    </source>
</evidence>
<dbReference type="EC" id="1.3.8.11" evidence="7"/>
<keyword evidence="6 9" id="KW-0560">Oxidoreductase</keyword>